<dbReference type="AlphaFoldDB" id="A0A3E0I5V3"/>
<dbReference type="InterPro" id="IPR011747">
    <property type="entry name" value="CHP02241"/>
</dbReference>
<comment type="caution">
    <text evidence="1">The sequence shown here is derived from an EMBL/GenBank/DDBJ whole genome shotgun (WGS) entry which is preliminary data.</text>
</comment>
<protein>
    <submittedName>
        <fullName evidence="1">Phage tail-like protein</fullName>
    </submittedName>
</protein>
<dbReference type="Pfam" id="PF06841">
    <property type="entry name" value="Phage_T4_gp19"/>
    <property type="match status" value="1"/>
</dbReference>
<sequence>MPAGLGPNQPSDALTAARFSITIDGYEIASFAELLGITTEVEAVELMESTDKAVVLKKLPGKTKPPTLVLKRGKNTSMELWAWHEAVLNGDIVAARKSCSLVMYSTDGKPVARYHLEHAWPAKLEIGALKAGASEVLMETVTLVCEHIQRVAP</sequence>
<organism evidence="1 2">
    <name type="scientific">Kutzneria buriramensis</name>
    <dbReference type="NCBI Taxonomy" id="1045776"/>
    <lineage>
        <taxon>Bacteria</taxon>
        <taxon>Bacillati</taxon>
        <taxon>Actinomycetota</taxon>
        <taxon>Actinomycetes</taxon>
        <taxon>Pseudonocardiales</taxon>
        <taxon>Pseudonocardiaceae</taxon>
        <taxon>Kutzneria</taxon>
    </lineage>
</organism>
<dbReference type="RefSeq" id="WP_116173190.1">
    <property type="nucleotide sequence ID" value="NZ_CP144375.1"/>
</dbReference>
<dbReference type="PANTHER" id="PTHR38009">
    <property type="entry name" value="CONSERVED HYPOTHETICAL PHAGE TAIL PROTEIN"/>
    <property type="match status" value="1"/>
</dbReference>
<dbReference type="PANTHER" id="PTHR38009:SF1">
    <property type="entry name" value="CONSERVED HYPOTHETICAL PHAGE TAIL PROTEIN"/>
    <property type="match status" value="1"/>
</dbReference>
<dbReference type="InterPro" id="IPR010667">
    <property type="entry name" value="Phage_T4_Gp19"/>
</dbReference>
<keyword evidence="2" id="KW-1185">Reference proteome</keyword>
<proteinExistence type="predicted"/>
<dbReference type="GO" id="GO:0005198">
    <property type="term" value="F:structural molecule activity"/>
    <property type="evidence" value="ECO:0007669"/>
    <property type="project" value="InterPro"/>
</dbReference>
<accession>A0A3E0I5V3</accession>
<reference evidence="1 2" key="1">
    <citation type="submission" date="2018-08" db="EMBL/GenBank/DDBJ databases">
        <title>Genomic Encyclopedia of Archaeal and Bacterial Type Strains, Phase II (KMG-II): from individual species to whole genera.</title>
        <authorList>
            <person name="Goeker M."/>
        </authorList>
    </citation>
    <scope>NUCLEOTIDE SEQUENCE [LARGE SCALE GENOMIC DNA]</scope>
    <source>
        <strain evidence="1 2">DSM 45791</strain>
    </source>
</reference>
<dbReference type="EMBL" id="QUNO01000002">
    <property type="protein sequence ID" value="REH54099.1"/>
    <property type="molecule type" value="Genomic_DNA"/>
</dbReference>
<dbReference type="OrthoDB" id="9790161at2"/>
<name>A0A3E0I5V3_9PSEU</name>
<evidence type="ECO:0000313" key="1">
    <source>
        <dbReference type="EMBL" id="REH54099.1"/>
    </source>
</evidence>
<dbReference type="Proteomes" id="UP000256269">
    <property type="component" value="Unassembled WGS sequence"/>
</dbReference>
<dbReference type="NCBIfam" id="TIGR02241">
    <property type="entry name" value="conserved hypothetical phage tail region protein"/>
    <property type="match status" value="1"/>
</dbReference>
<gene>
    <name evidence="1" type="ORF">BCF44_102331</name>
</gene>
<evidence type="ECO:0000313" key="2">
    <source>
        <dbReference type="Proteomes" id="UP000256269"/>
    </source>
</evidence>